<dbReference type="InterPro" id="IPR011042">
    <property type="entry name" value="6-blade_b-propeller_TolB-like"/>
</dbReference>
<dbReference type="SUPFAM" id="SSF101898">
    <property type="entry name" value="NHL repeat"/>
    <property type="match status" value="1"/>
</dbReference>
<reference evidence="1 2" key="1">
    <citation type="submission" date="2020-06" db="EMBL/GenBank/DDBJ databases">
        <authorList>
            <person name="Li R."/>
            <person name="Bekaert M."/>
        </authorList>
    </citation>
    <scope>NUCLEOTIDE SEQUENCE [LARGE SCALE GENOMIC DNA]</scope>
    <source>
        <strain evidence="2">wild</strain>
    </source>
</reference>
<evidence type="ECO:0000313" key="1">
    <source>
        <dbReference type="EMBL" id="CAC5374056.1"/>
    </source>
</evidence>
<organism evidence="1 2">
    <name type="scientific">Mytilus coruscus</name>
    <name type="common">Sea mussel</name>
    <dbReference type="NCBI Taxonomy" id="42192"/>
    <lineage>
        <taxon>Eukaryota</taxon>
        <taxon>Metazoa</taxon>
        <taxon>Spiralia</taxon>
        <taxon>Lophotrochozoa</taxon>
        <taxon>Mollusca</taxon>
        <taxon>Bivalvia</taxon>
        <taxon>Autobranchia</taxon>
        <taxon>Pteriomorphia</taxon>
        <taxon>Mytilida</taxon>
        <taxon>Mytiloidea</taxon>
        <taxon>Mytilidae</taxon>
        <taxon>Mytilinae</taxon>
        <taxon>Mytilus</taxon>
    </lineage>
</organism>
<proteinExistence type="predicted"/>
<evidence type="ECO:0000313" key="2">
    <source>
        <dbReference type="Proteomes" id="UP000507470"/>
    </source>
</evidence>
<dbReference type="OrthoDB" id="6124404at2759"/>
<sequence length="247" mass="27505">MKFLLNIHAYKILPDGKYLILDSHSSISHLVLFNDDGMYIREVVAFRGYSSDTCFIRTNTVAVTLGIEKQTALVDVEKNEILKRINLSHVCDGVASDGQMLVISSMKKSTIVNLNDESHTILERIGADGIALFKGNIYGTIYKENKVFCYKITGEPLWICQHHDIFKPGGLILDNNGLVYIASYGNNRIMVVSPDGKSCKTLLSEADGIQCPYGIDINRETGLMMVSCEISDDSINESFQTAFVYKI</sequence>
<accession>A0A6J8AXQ2</accession>
<dbReference type="AlphaFoldDB" id="A0A6J8AXQ2"/>
<name>A0A6J8AXQ2_MYTCO</name>
<keyword evidence="2" id="KW-1185">Reference proteome</keyword>
<gene>
    <name evidence="1" type="ORF">MCOR_11587</name>
</gene>
<dbReference type="EMBL" id="CACVKT020001980">
    <property type="protein sequence ID" value="CAC5374056.1"/>
    <property type="molecule type" value="Genomic_DNA"/>
</dbReference>
<dbReference type="Proteomes" id="UP000507470">
    <property type="component" value="Unassembled WGS sequence"/>
</dbReference>
<protein>
    <submittedName>
        <fullName evidence="1">Uncharacterized protein</fullName>
    </submittedName>
</protein>
<dbReference type="Gene3D" id="2.120.10.30">
    <property type="entry name" value="TolB, C-terminal domain"/>
    <property type="match status" value="1"/>
</dbReference>